<dbReference type="GO" id="GO:0016798">
    <property type="term" value="F:hydrolase activity, acting on glycosyl bonds"/>
    <property type="evidence" value="ECO:0007669"/>
    <property type="project" value="UniProtKB-KW"/>
</dbReference>
<dbReference type="OrthoDB" id="9806009at2"/>
<dbReference type="Gene3D" id="2.60.40.1180">
    <property type="entry name" value="Golgi alpha-mannosidase II"/>
    <property type="match status" value="1"/>
</dbReference>
<dbReference type="InterPro" id="IPR015171">
    <property type="entry name" value="Cyc-maltodext_N"/>
</dbReference>
<accession>A0A316AGZ2</accession>
<dbReference type="GO" id="GO:0005975">
    <property type="term" value="P:carbohydrate metabolic process"/>
    <property type="evidence" value="ECO:0007669"/>
    <property type="project" value="InterPro"/>
</dbReference>
<evidence type="ECO:0000256" key="2">
    <source>
        <dbReference type="ARBA" id="ARBA00023295"/>
    </source>
</evidence>
<dbReference type="InterPro" id="IPR017853">
    <property type="entry name" value="GH"/>
</dbReference>
<evidence type="ECO:0000313" key="4">
    <source>
        <dbReference type="EMBL" id="PWJ56983.1"/>
    </source>
</evidence>
<gene>
    <name evidence="4" type="ORF">CLV98_10992</name>
</gene>
<dbReference type="EMBL" id="QGDT01000009">
    <property type="protein sequence ID" value="PWJ56983.1"/>
    <property type="molecule type" value="Genomic_DNA"/>
</dbReference>
<dbReference type="Proteomes" id="UP000245880">
    <property type="component" value="Unassembled WGS sequence"/>
</dbReference>
<evidence type="ECO:0000256" key="1">
    <source>
        <dbReference type="ARBA" id="ARBA00022801"/>
    </source>
</evidence>
<protein>
    <submittedName>
        <fullName evidence="4">Glycosidase</fullName>
    </submittedName>
</protein>
<dbReference type="CDD" id="cd11340">
    <property type="entry name" value="AmyAc_bac_CMD_like_3"/>
    <property type="match status" value="1"/>
</dbReference>
<keyword evidence="2 4" id="KW-0326">Glycosidase</keyword>
<dbReference type="SUPFAM" id="SSF51011">
    <property type="entry name" value="Glycosyl hydrolase domain"/>
    <property type="match status" value="1"/>
</dbReference>
<dbReference type="SUPFAM" id="SSF81296">
    <property type="entry name" value="E set domains"/>
    <property type="match status" value="1"/>
</dbReference>
<dbReference type="InterPro" id="IPR013783">
    <property type="entry name" value="Ig-like_fold"/>
</dbReference>
<dbReference type="Pfam" id="PF10438">
    <property type="entry name" value="Cyc-maltodext_C"/>
    <property type="match status" value="1"/>
</dbReference>
<dbReference type="SUPFAM" id="SSF51445">
    <property type="entry name" value="(Trans)glycosidases"/>
    <property type="match status" value="1"/>
</dbReference>
<reference evidence="4 5" key="1">
    <citation type="submission" date="2018-03" db="EMBL/GenBank/DDBJ databases">
        <title>Genomic Encyclopedia of Archaeal and Bacterial Type Strains, Phase II (KMG-II): from individual species to whole genera.</title>
        <authorList>
            <person name="Goeker M."/>
        </authorList>
    </citation>
    <scope>NUCLEOTIDE SEQUENCE [LARGE SCALE GENOMIC DNA]</scope>
    <source>
        <strain evidence="4 5">DSM 100346</strain>
    </source>
</reference>
<comment type="caution">
    <text evidence="4">The sequence shown here is derived from an EMBL/GenBank/DDBJ whole genome shotgun (WGS) entry which is preliminary data.</text>
</comment>
<evidence type="ECO:0000259" key="3">
    <source>
        <dbReference type="SMART" id="SM00642"/>
    </source>
</evidence>
<dbReference type="PANTHER" id="PTHR10357:SF210">
    <property type="entry name" value="MALTODEXTRIN GLUCOSIDASE"/>
    <property type="match status" value="1"/>
</dbReference>
<dbReference type="InterPro" id="IPR006047">
    <property type="entry name" value="GH13_cat_dom"/>
</dbReference>
<sequence length="615" mass="71345">MNFRLYYILLLLLSYSTLVRAQIQHLEPRNWWVGMHESELQLLVHGPNIAQYEPHLSYKGVSLKKVHRTVNPNYLFIDLHLSPDAPAGTMELKFEKAGLPIITHPYDLLKRRAQSAQRVGFNSQDVMYLITPDRFANGTTANDTQPGMADTLNRAELYGRHGGDIEGIIDHLDYFSTLGITALWINPLLENDMPNSSYHGYAITDFSKTDPRFGTNADYLRLSKLAKQKGIKLIADMVANHCGLEHWWMKDLPDSNWVNYQGQPLTVTNHRRETLHDAYASDYDKTLQSDGWFVASMPDLNQRNPYLAQYLIQNAIWWVEYADLDGIRMDTYPYPSKEFMAEWSRRIMAEYPNFNIVGEEWSYNPSLVANWQRGVINRDGYRSHLKSLMDFPLNQALIEAFREEENWSQGLIKLYQIMANDYVYAQPNDLVIFLDNHDMSRIYTQLHEDVDKLKQSLTFLMTTRGIPQLYYGTEILAANPHSEEHGEIRSDMPGGWKGDSANVFDETGLSPQELDMLHFVRKLLNWRKTATAVHQGKLMHFAPQDGVYVQFRYTDKQKIMVILNKNKKEYQLDLKRFEEILPRQFKAQDVLQDRSIDISDHLTLQPGKALLLEIN</sequence>
<dbReference type="Pfam" id="PF00128">
    <property type="entry name" value="Alpha-amylase"/>
    <property type="match status" value="1"/>
</dbReference>
<dbReference type="Gene3D" id="2.60.40.10">
    <property type="entry name" value="Immunoglobulins"/>
    <property type="match status" value="1"/>
</dbReference>
<dbReference type="Pfam" id="PF09087">
    <property type="entry name" value="Cyc-maltodext_N"/>
    <property type="match status" value="1"/>
</dbReference>
<name>A0A316AGZ2_9BACT</name>
<dbReference type="InterPro" id="IPR013780">
    <property type="entry name" value="Glyco_hydro_b"/>
</dbReference>
<proteinExistence type="predicted"/>
<evidence type="ECO:0000313" key="5">
    <source>
        <dbReference type="Proteomes" id="UP000245880"/>
    </source>
</evidence>
<dbReference type="PANTHER" id="PTHR10357">
    <property type="entry name" value="ALPHA-AMYLASE FAMILY MEMBER"/>
    <property type="match status" value="1"/>
</dbReference>
<feature type="domain" description="Glycosyl hydrolase family 13 catalytic" evidence="3">
    <location>
        <begin position="129"/>
        <end position="527"/>
    </location>
</feature>
<keyword evidence="5" id="KW-1185">Reference proteome</keyword>
<dbReference type="RefSeq" id="WP_109675841.1">
    <property type="nucleotide sequence ID" value="NZ_QGDT01000009.1"/>
</dbReference>
<dbReference type="InterPro" id="IPR019492">
    <property type="entry name" value="Cyclo-malto-dextrinase_C"/>
</dbReference>
<dbReference type="AlphaFoldDB" id="A0A316AGZ2"/>
<organism evidence="4 5">
    <name type="scientific">Dyadobacter jejuensis</name>
    <dbReference type="NCBI Taxonomy" id="1082580"/>
    <lineage>
        <taxon>Bacteria</taxon>
        <taxon>Pseudomonadati</taxon>
        <taxon>Bacteroidota</taxon>
        <taxon>Cytophagia</taxon>
        <taxon>Cytophagales</taxon>
        <taxon>Spirosomataceae</taxon>
        <taxon>Dyadobacter</taxon>
    </lineage>
</organism>
<dbReference type="Gene3D" id="3.20.20.80">
    <property type="entry name" value="Glycosidases"/>
    <property type="match status" value="1"/>
</dbReference>
<dbReference type="InterPro" id="IPR014756">
    <property type="entry name" value="Ig_E-set"/>
</dbReference>
<keyword evidence="1" id="KW-0378">Hydrolase</keyword>
<dbReference type="SMART" id="SM00642">
    <property type="entry name" value="Aamy"/>
    <property type="match status" value="1"/>
</dbReference>